<dbReference type="EMBL" id="GL945433">
    <property type="protein sequence ID" value="EGO25491.1"/>
    <property type="molecule type" value="Genomic_DNA"/>
</dbReference>
<proteinExistence type="predicted"/>
<accession>F8NT18</accession>
<reference evidence="1" key="1">
    <citation type="submission" date="2011-04" db="EMBL/GenBank/DDBJ databases">
        <title>Evolution of plant cell wall degrading machinery underlies the functional diversity of forest fungi.</title>
        <authorList>
            <consortium name="US DOE Joint Genome Institute (JGI-PGF)"/>
            <person name="Eastwood D.C."/>
            <person name="Floudas D."/>
            <person name="Binder M."/>
            <person name="Majcherczyk A."/>
            <person name="Schneider P."/>
            <person name="Aerts A."/>
            <person name="Asiegbu F.O."/>
            <person name="Baker S.E."/>
            <person name="Barry K."/>
            <person name="Bendiksby M."/>
            <person name="Blumentritt M."/>
            <person name="Coutinho P.M."/>
            <person name="Cullen D."/>
            <person name="Cullen D."/>
            <person name="Gathman A."/>
            <person name="Goodell B."/>
            <person name="Henrissat B."/>
            <person name="Ihrmark K."/>
            <person name="Kauserud H."/>
            <person name="Kohler A."/>
            <person name="LaButti K."/>
            <person name="Lapidus A."/>
            <person name="Lavin J.L."/>
            <person name="Lee Y.-H."/>
            <person name="Lindquist E."/>
            <person name="Lilly W."/>
            <person name="Lucas S."/>
            <person name="Morin E."/>
            <person name="Murat C."/>
            <person name="Oguiza J.A."/>
            <person name="Park J."/>
            <person name="Pisabarro A.G."/>
            <person name="Riley R."/>
            <person name="Rosling A."/>
            <person name="Salamov A."/>
            <person name="Schmidt O."/>
            <person name="Schmutz J."/>
            <person name="Skrede I."/>
            <person name="Stenlid J."/>
            <person name="Wiebenga A."/>
            <person name="Xie X."/>
            <person name="Kues U."/>
            <person name="Hibbett D.S."/>
            <person name="Hoffmeister D."/>
            <person name="Hogberg N."/>
            <person name="Martin F."/>
            <person name="Grigoriev I.V."/>
            <person name="Watkinson S.C."/>
        </authorList>
    </citation>
    <scope>NUCLEOTIDE SEQUENCE</scope>
    <source>
        <strain evidence="1">S7.9</strain>
    </source>
</reference>
<dbReference type="AlphaFoldDB" id="F8NT18"/>
<evidence type="ECO:0000313" key="1">
    <source>
        <dbReference type="EMBL" id="EGO25491.1"/>
    </source>
</evidence>
<dbReference type="KEGG" id="sla:SERLADRAFT_465757"/>
<name>F8NT18_SERL9</name>
<gene>
    <name evidence="1" type="ORF">SERLADRAFT_465757</name>
</gene>
<dbReference type="HOGENOM" id="CLU_2607483_0_0_1"/>
<dbReference type="GeneID" id="18818948"/>
<organism>
    <name type="scientific">Serpula lacrymans var. lacrymans (strain S7.9)</name>
    <name type="common">Dry rot fungus</name>
    <dbReference type="NCBI Taxonomy" id="578457"/>
    <lineage>
        <taxon>Eukaryota</taxon>
        <taxon>Fungi</taxon>
        <taxon>Dikarya</taxon>
        <taxon>Basidiomycota</taxon>
        <taxon>Agaricomycotina</taxon>
        <taxon>Agaricomycetes</taxon>
        <taxon>Agaricomycetidae</taxon>
        <taxon>Boletales</taxon>
        <taxon>Coniophorineae</taxon>
        <taxon>Serpulaceae</taxon>
        <taxon>Serpula</taxon>
    </lineage>
</organism>
<dbReference type="RefSeq" id="XP_007317613.1">
    <property type="nucleotide sequence ID" value="XM_007317551.1"/>
</dbReference>
<protein>
    <submittedName>
        <fullName evidence="1">Uncharacterized protein</fullName>
    </submittedName>
</protein>
<sequence>MPLTWSWPRPNLIIIPGLSTDQANSPCCIYTFHTRLRRPHASDNHPLKEGPPTSHQFRFASAVQRTKQSCFQHKSRAQA</sequence>
<dbReference type="Proteomes" id="UP000008064">
    <property type="component" value="Unassembled WGS sequence"/>
</dbReference>